<dbReference type="Pfam" id="PF02872">
    <property type="entry name" value="5_nucleotid_C"/>
    <property type="match status" value="1"/>
</dbReference>
<keyword evidence="2" id="KW-0378">Hydrolase</keyword>
<keyword evidence="1" id="KW-0732">Signal</keyword>
<evidence type="ECO:0000313" key="6">
    <source>
        <dbReference type="EMBL" id="MDC0674777.1"/>
    </source>
</evidence>
<dbReference type="InterPro" id="IPR029052">
    <property type="entry name" value="Metallo-depent_PP-like"/>
</dbReference>
<dbReference type="RefSeq" id="WP_272009266.1">
    <property type="nucleotide sequence ID" value="NZ_JAQNDN010000025.1"/>
</dbReference>
<keyword evidence="2" id="KW-0547">Nucleotide-binding</keyword>
<evidence type="ECO:0000259" key="4">
    <source>
        <dbReference type="Pfam" id="PF00149"/>
    </source>
</evidence>
<proteinExistence type="inferred from homology"/>
<dbReference type="PANTHER" id="PTHR11575:SF24">
    <property type="entry name" value="5'-NUCLEOTIDASE"/>
    <property type="match status" value="1"/>
</dbReference>
<dbReference type="Gene3D" id="3.90.780.10">
    <property type="entry name" value="5'-Nucleotidase, C-terminal domain"/>
    <property type="match status" value="1"/>
</dbReference>
<dbReference type="PROSITE" id="PS51257">
    <property type="entry name" value="PROKAR_LIPOPROTEIN"/>
    <property type="match status" value="1"/>
</dbReference>
<dbReference type="InterPro" id="IPR008334">
    <property type="entry name" value="5'-Nucleotdase_C"/>
</dbReference>
<gene>
    <name evidence="6" type="ORF">POL58_43915</name>
</gene>
<feature type="compositionally biased region" description="Pro residues" evidence="3">
    <location>
        <begin position="21"/>
        <end position="32"/>
    </location>
</feature>
<dbReference type="InterPro" id="IPR004843">
    <property type="entry name" value="Calcineurin-like_PHP"/>
</dbReference>
<feature type="region of interest" description="Disordered" evidence="3">
    <location>
        <begin position="21"/>
        <end position="42"/>
    </location>
</feature>
<dbReference type="InterPro" id="IPR006179">
    <property type="entry name" value="5_nucleotidase/apyrase"/>
</dbReference>
<dbReference type="Pfam" id="PF00149">
    <property type="entry name" value="Metallophos"/>
    <property type="match status" value="1"/>
</dbReference>
<dbReference type="SUPFAM" id="SSF56300">
    <property type="entry name" value="Metallo-dependent phosphatases"/>
    <property type="match status" value="1"/>
</dbReference>
<evidence type="ECO:0000256" key="2">
    <source>
        <dbReference type="RuleBase" id="RU362119"/>
    </source>
</evidence>
<feature type="compositionally biased region" description="Low complexity" evidence="3">
    <location>
        <begin position="33"/>
        <end position="42"/>
    </location>
</feature>
<evidence type="ECO:0000259" key="5">
    <source>
        <dbReference type="Pfam" id="PF02872"/>
    </source>
</evidence>
<reference evidence="6 7" key="1">
    <citation type="submission" date="2022-11" db="EMBL/GenBank/DDBJ databases">
        <title>Minimal conservation of predation-associated metabolite biosynthetic gene clusters underscores biosynthetic potential of Myxococcota including descriptions for ten novel species: Archangium lansinium sp. nov., Myxococcus landrumus sp. nov., Nannocystis bai.</title>
        <authorList>
            <person name="Ahearne A."/>
            <person name="Stevens C."/>
            <person name="Dowd S."/>
        </authorList>
    </citation>
    <scope>NUCLEOTIDE SEQUENCE [LARGE SCALE GENOMIC DNA]</scope>
    <source>
        <strain evidence="6 7">NCELM</strain>
    </source>
</reference>
<comment type="similarity">
    <text evidence="2">Belongs to the 5'-nucleotidase family.</text>
</comment>
<organism evidence="6 7">
    <name type="scientific">Nannocystis radixulma</name>
    <dbReference type="NCBI Taxonomy" id="2995305"/>
    <lineage>
        <taxon>Bacteria</taxon>
        <taxon>Pseudomonadati</taxon>
        <taxon>Myxococcota</taxon>
        <taxon>Polyangia</taxon>
        <taxon>Nannocystales</taxon>
        <taxon>Nannocystaceae</taxon>
        <taxon>Nannocystis</taxon>
    </lineage>
</organism>
<dbReference type="Proteomes" id="UP001217838">
    <property type="component" value="Unassembled WGS sequence"/>
</dbReference>
<accession>A0ABT5BKV0</accession>
<dbReference type="EMBL" id="JAQNDN010000025">
    <property type="protein sequence ID" value="MDC0674777.1"/>
    <property type="molecule type" value="Genomic_DNA"/>
</dbReference>
<dbReference type="PANTHER" id="PTHR11575">
    <property type="entry name" value="5'-NUCLEOTIDASE-RELATED"/>
    <property type="match status" value="1"/>
</dbReference>
<feature type="domain" description="5'-Nucleotidase C-terminal" evidence="5">
    <location>
        <begin position="358"/>
        <end position="510"/>
    </location>
</feature>
<dbReference type="Gene3D" id="3.60.21.10">
    <property type="match status" value="1"/>
</dbReference>
<keyword evidence="7" id="KW-1185">Reference proteome</keyword>
<name>A0ABT5BKV0_9BACT</name>
<dbReference type="SUPFAM" id="SSF55816">
    <property type="entry name" value="5'-nucleotidase (syn. UDP-sugar hydrolase), C-terminal domain"/>
    <property type="match status" value="1"/>
</dbReference>
<dbReference type="PRINTS" id="PR01607">
    <property type="entry name" value="APYRASEFAMLY"/>
</dbReference>
<dbReference type="InterPro" id="IPR036907">
    <property type="entry name" value="5'-Nucleotdase_C_sf"/>
</dbReference>
<evidence type="ECO:0000256" key="1">
    <source>
        <dbReference type="ARBA" id="ARBA00022729"/>
    </source>
</evidence>
<sequence length="559" mass="60141">MRRDLALHNLLLPLLGILACQPPPPATTPPASDPATSPAAAPAPKEAVLLHINDTYRIEGNPEAGEGGMARVRALRTQLEKEHPTLLLTHGGDFLQPSFMSRLYGGDQMVDALNHLDGDGKAFDPRMFVVPGNHEFDKRGMDDGRALDGRVEASGFTWLSASVEFAKGESGEPVVAAANLVPRRLVESGGYKVGLFGLTLDSVQAEYIAAHRDRVAVAKAETAALRAEGADFVVALTHLDMPADQALLTALGAEGPDLILGGHEHNHQDARIGTAAVVKADADAATAAVVRLRKNAGKPQIEWEYVPLKGTDPAPDPALQTVVDGWRQKHETEFCAKAKEQPGCLAGEIGRTGVTLVGEELEIRRFETNLGNLIVDWMLESAKPYGAEVAFYNSGSFRLNRNLAEGPVTRQMIEELFAYPSPLRLIQIDGATLQKVAERSVSDWTGQGHFLQIAGFAFRFDPKTGAVTGLSRRTAKGWVAVKPKDRFLAVTESFLVNPARGQDGYTMLTEKMLKKMPEVDLKQQTIERLRGAGAQGVAPTVDGRICNATRPGPCLAVGP</sequence>
<protein>
    <submittedName>
        <fullName evidence="6">5'-nucleotidase C-terminal domain-containing protein</fullName>
    </submittedName>
</protein>
<evidence type="ECO:0000313" key="7">
    <source>
        <dbReference type="Proteomes" id="UP001217838"/>
    </source>
</evidence>
<comment type="caution">
    <text evidence="6">The sequence shown here is derived from an EMBL/GenBank/DDBJ whole genome shotgun (WGS) entry which is preliminary data.</text>
</comment>
<feature type="domain" description="Calcineurin-like phosphoesterase" evidence="4">
    <location>
        <begin position="49"/>
        <end position="266"/>
    </location>
</feature>
<evidence type="ECO:0000256" key="3">
    <source>
        <dbReference type="SAM" id="MobiDB-lite"/>
    </source>
</evidence>